<dbReference type="RefSeq" id="WP_271279435.1">
    <property type="nucleotide sequence ID" value="NZ_BAABFD010000005.1"/>
</dbReference>
<sequence>MRPAILRERDVPIPLPDGVVLRADVYRDPAAGPRPVLLQYTAYDKANWASVYGVINPERAVDHGFVVVVADARGRFRSGGDEPFRPFAGSGEDAAACVGWAAAQPWSSGQVGMYGASNNGVPQWQALRCRPPALRTIVPHFTASEYDSGWVWRGGAFQLGFNLWWSLANLAPDQLRRATARDGAAAHQDAARALAGALRDPDAAFGRLPLTDAPALDGIAPHYREWLAHPPGDPYWHALSARDALAATDLPVLHVAGWYNVHLDGNLAAYETIKAAGGPAAERQRLIIGPWTQWSPALFGDACGPERRFPAAIDMEGLQLAWFAQHLSGAGGPELPPVRVFVMGVDEWRDEREWPLARARATPWYLHSGGAANSRHGDGRLSRTPPEGPQPPDTFRYDPRDPVPTRGGATYLPNPAANSGPMDQSAIEDRDDVLVYSSDPLTGPVEVIGPVHAVLHLVTDAPATDVTAKLVDVHPDGRAFLLCDGIRRVTAAEVAAAGSGPVRVEVDLIATGNVFLPGHRIRLEVSSSSFPKYDRHAGTEDGTATAPEDLRPARQTVVHDDRHPSALVLPLVPAEDPAEERRGTRPVTCRGGPVTESPQATPPWPPRSSAPARAPVTMPITAFG</sequence>
<dbReference type="Proteomes" id="UP001212498">
    <property type="component" value="Unassembled WGS sequence"/>
</dbReference>
<dbReference type="SUPFAM" id="SSF53474">
    <property type="entry name" value="alpha/beta-Hydrolases"/>
    <property type="match status" value="1"/>
</dbReference>
<feature type="domain" description="Xaa-Pro dipeptidyl-peptidase C-terminal" evidence="3">
    <location>
        <begin position="320"/>
        <end position="568"/>
    </location>
</feature>
<evidence type="ECO:0000313" key="4">
    <source>
        <dbReference type="EMBL" id="MDA0645965.1"/>
    </source>
</evidence>
<reference evidence="4 5" key="1">
    <citation type="submission" date="2022-11" db="EMBL/GenBank/DDBJ databases">
        <title>Nonomuraea corallina sp. nov., a new species of the genus Nonomuraea isolated from sea side sediment in Thai sea.</title>
        <authorList>
            <person name="Ngamcharungchit C."/>
            <person name="Matsumoto A."/>
            <person name="Suriyachadkun C."/>
            <person name="Panbangred W."/>
            <person name="Inahashi Y."/>
            <person name="Intra B."/>
        </authorList>
    </citation>
    <scope>NUCLEOTIDE SEQUENCE [LARGE SCALE GENOMIC DNA]</scope>
    <source>
        <strain evidence="4 5">DSM 43553</strain>
    </source>
</reference>
<organism evidence="4 5">
    <name type="scientific">Nonomuraea ferruginea</name>
    <dbReference type="NCBI Taxonomy" id="46174"/>
    <lineage>
        <taxon>Bacteria</taxon>
        <taxon>Bacillati</taxon>
        <taxon>Actinomycetota</taxon>
        <taxon>Actinomycetes</taxon>
        <taxon>Streptosporangiales</taxon>
        <taxon>Streptosporangiaceae</taxon>
        <taxon>Nonomuraea</taxon>
    </lineage>
</organism>
<dbReference type="PANTHER" id="PTHR43056:SF10">
    <property type="entry name" value="COCE_NOND FAMILY, PUTATIVE (AFU_ORTHOLOGUE AFUA_7G00600)-RELATED"/>
    <property type="match status" value="1"/>
</dbReference>
<dbReference type="InterPro" id="IPR005674">
    <property type="entry name" value="CocE/Ser_esterase"/>
</dbReference>
<dbReference type="InterPro" id="IPR029058">
    <property type="entry name" value="AB_hydrolase_fold"/>
</dbReference>
<name>A0ABT4TA02_9ACTN</name>
<dbReference type="Pfam" id="PF08530">
    <property type="entry name" value="PepX_C"/>
    <property type="match status" value="1"/>
</dbReference>
<feature type="region of interest" description="Disordered" evidence="2">
    <location>
        <begin position="574"/>
        <end position="616"/>
    </location>
</feature>
<gene>
    <name evidence="4" type="ORF">OUY24_35525</name>
</gene>
<feature type="region of interest" description="Disordered" evidence="2">
    <location>
        <begin position="367"/>
        <end position="423"/>
    </location>
</feature>
<dbReference type="GO" id="GO:0016787">
    <property type="term" value="F:hydrolase activity"/>
    <property type="evidence" value="ECO:0007669"/>
    <property type="project" value="UniProtKB-KW"/>
</dbReference>
<dbReference type="NCBIfam" id="TIGR00976">
    <property type="entry name" value="CocE_NonD"/>
    <property type="match status" value="1"/>
</dbReference>
<dbReference type="Gene3D" id="1.10.3020.10">
    <property type="entry name" value="alpha-amino acid ester hydrolase ( Helical cap domain)"/>
    <property type="match status" value="1"/>
</dbReference>
<evidence type="ECO:0000256" key="1">
    <source>
        <dbReference type="ARBA" id="ARBA00022801"/>
    </source>
</evidence>
<keyword evidence="1 4" id="KW-0378">Hydrolase</keyword>
<proteinExistence type="predicted"/>
<dbReference type="InterPro" id="IPR000383">
    <property type="entry name" value="Xaa-Pro-like_dom"/>
</dbReference>
<dbReference type="InterPro" id="IPR013736">
    <property type="entry name" value="Xaa-Pro_dipept_C"/>
</dbReference>
<accession>A0ABT4TA02</accession>
<evidence type="ECO:0000259" key="3">
    <source>
        <dbReference type="SMART" id="SM00939"/>
    </source>
</evidence>
<dbReference type="PANTHER" id="PTHR43056">
    <property type="entry name" value="PEPTIDASE S9 PROLYL OLIGOPEPTIDASE"/>
    <property type="match status" value="1"/>
</dbReference>
<evidence type="ECO:0000313" key="5">
    <source>
        <dbReference type="Proteomes" id="UP001212498"/>
    </source>
</evidence>
<dbReference type="Gene3D" id="2.60.120.260">
    <property type="entry name" value="Galactose-binding domain-like"/>
    <property type="match status" value="1"/>
</dbReference>
<dbReference type="Gene3D" id="3.40.50.1820">
    <property type="entry name" value="alpha/beta hydrolase"/>
    <property type="match status" value="1"/>
</dbReference>
<evidence type="ECO:0000256" key="2">
    <source>
        <dbReference type="SAM" id="MobiDB-lite"/>
    </source>
</evidence>
<comment type="caution">
    <text evidence="4">The sequence shown here is derived from an EMBL/GenBank/DDBJ whole genome shotgun (WGS) entry which is preliminary data.</text>
</comment>
<dbReference type="Pfam" id="PF02129">
    <property type="entry name" value="Peptidase_S15"/>
    <property type="match status" value="1"/>
</dbReference>
<dbReference type="EMBL" id="JAPNUD010000165">
    <property type="protein sequence ID" value="MDA0645965.1"/>
    <property type="molecule type" value="Genomic_DNA"/>
</dbReference>
<protein>
    <submittedName>
        <fullName evidence="4">CocE/NonD family hydrolase</fullName>
    </submittedName>
</protein>
<dbReference type="SUPFAM" id="SSF49785">
    <property type="entry name" value="Galactose-binding domain-like"/>
    <property type="match status" value="1"/>
</dbReference>
<dbReference type="InterPro" id="IPR008979">
    <property type="entry name" value="Galactose-bd-like_sf"/>
</dbReference>
<dbReference type="SMART" id="SM00939">
    <property type="entry name" value="PepX_C"/>
    <property type="match status" value="1"/>
</dbReference>
<keyword evidence="5" id="KW-1185">Reference proteome</keyword>
<dbReference type="InterPro" id="IPR050585">
    <property type="entry name" value="Xaa-Pro_dipeptidyl-ppase/CocE"/>
</dbReference>